<evidence type="ECO:0000313" key="2">
    <source>
        <dbReference type="Proteomes" id="UP000023067"/>
    </source>
</evidence>
<dbReference type="Proteomes" id="UP000023067">
    <property type="component" value="Unassembled WGS sequence"/>
</dbReference>
<name>Z9JWT1_9MICO</name>
<sequence>MRDVLDTSAEPAELRVLVDRLWPRGVRKDRLPGIAWDTDACPSDALRRALHGGDLSREEFAARYRAELARSGAADALLARAAGSGARTVSLLTDVRAAESSHAAVLAAVLEEALAEPRGAAG</sequence>
<reference evidence="1 2" key="1">
    <citation type="submission" date="2014-02" db="EMBL/GenBank/DDBJ databases">
        <title>Genome sequence of Brachybacterium phenoliresistens strain W13A50.</title>
        <authorList>
            <person name="Wang X."/>
        </authorList>
    </citation>
    <scope>NUCLEOTIDE SEQUENCE [LARGE SCALE GENOMIC DNA]</scope>
    <source>
        <strain evidence="1 2">W13A50</strain>
    </source>
</reference>
<gene>
    <name evidence="1" type="ORF">BF93_11490</name>
</gene>
<dbReference type="HOGENOM" id="CLU_137928_0_1_11"/>
<dbReference type="PATRIC" id="fig|396014.3.peg.806"/>
<dbReference type="EMBL" id="JDYK01000003">
    <property type="protein sequence ID" value="EWS82242.1"/>
    <property type="molecule type" value="Genomic_DNA"/>
</dbReference>
<dbReference type="RefSeq" id="WP_344359361.1">
    <property type="nucleotide sequence ID" value="NZ_BAAAOW010000014.1"/>
</dbReference>
<dbReference type="STRING" id="396014.BF93_11490"/>
<accession>Z9JWT1</accession>
<dbReference type="eggNOG" id="COG3189">
    <property type="taxonomic scope" value="Bacteria"/>
</dbReference>
<dbReference type="AlphaFoldDB" id="Z9JWT1"/>
<dbReference type="Pfam" id="PF22752">
    <property type="entry name" value="DUF488-N3i"/>
    <property type="match status" value="1"/>
</dbReference>
<evidence type="ECO:0000313" key="1">
    <source>
        <dbReference type="EMBL" id="EWS82242.1"/>
    </source>
</evidence>
<proteinExistence type="predicted"/>
<keyword evidence="2" id="KW-1185">Reference proteome</keyword>
<dbReference type="PANTHER" id="PTHR36849">
    <property type="entry name" value="CYTOPLASMIC PROTEIN-RELATED"/>
    <property type="match status" value="1"/>
</dbReference>
<dbReference type="PANTHER" id="PTHR36849:SF1">
    <property type="entry name" value="CYTOPLASMIC PROTEIN"/>
    <property type="match status" value="1"/>
</dbReference>
<organism evidence="1 2">
    <name type="scientific">Brachybacterium phenoliresistens</name>
    <dbReference type="NCBI Taxonomy" id="396014"/>
    <lineage>
        <taxon>Bacteria</taxon>
        <taxon>Bacillati</taxon>
        <taxon>Actinomycetota</taxon>
        <taxon>Actinomycetes</taxon>
        <taxon>Micrococcales</taxon>
        <taxon>Dermabacteraceae</taxon>
        <taxon>Brachybacterium</taxon>
    </lineage>
</organism>
<comment type="caution">
    <text evidence="1">The sequence shown here is derived from an EMBL/GenBank/DDBJ whole genome shotgun (WGS) entry which is preliminary data.</text>
</comment>
<dbReference type="InterPro" id="IPR052552">
    <property type="entry name" value="YeaO-like"/>
</dbReference>
<protein>
    <submittedName>
        <fullName evidence="1">MarR family transcriptional regulator</fullName>
    </submittedName>
</protein>